<dbReference type="InterPro" id="IPR016160">
    <property type="entry name" value="Ald_DH_CS_CYS"/>
</dbReference>
<dbReference type="PANTHER" id="PTHR42804">
    <property type="entry name" value="ALDEHYDE DEHYDROGENASE"/>
    <property type="match status" value="1"/>
</dbReference>
<dbReference type="InterPro" id="IPR016162">
    <property type="entry name" value="Ald_DH_N"/>
</dbReference>
<dbReference type="FunFam" id="3.40.605.10:FF:000007">
    <property type="entry name" value="NAD/NADP-dependent betaine aldehyde dehydrogenase"/>
    <property type="match status" value="1"/>
</dbReference>
<comment type="similarity">
    <text evidence="1 6">Belongs to the aldehyde dehydrogenase family.</text>
</comment>
<dbReference type="PROSITE" id="PS00070">
    <property type="entry name" value="ALDEHYDE_DEHYDR_CYS"/>
    <property type="match status" value="1"/>
</dbReference>
<evidence type="ECO:0000256" key="6">
    <source>
        <dbReference type="RuleBase" id="RU003345"/>
    </source>
</evidence>
<sequence length="536" mass="56069">MSIGVRLLRSNPCKDYKLVPGFDGSGQRGVDEDGRVIAVDVRNFVGGSWQPAEGERTTVNFDPSTGKQLGLLAESSAADVDRAVGAAIEAGREWRETPLSQRIELLHRAADIVDRRAEELTGLLAADTGCAIRMSAALQVAGTSMLLREWPKLAPYLERPEAAPIDASAFLGQWETHRLPLGVIAALTPFNVPMYVVGQKAIPALLAGNTVVVKPSPLAPAGPALFAEVLAEAGLPAGALNIVNGGAAPSQHLVAHPEVAGVSFTGSSATGSKVMATASETLKRVQLELGGKSPAVILEDADFDLALPGAVFGSVLHAGQICVATSRLIVPRGRYEEACERLAGLVGALRAGPATDPDTDVGPVVSASSAKRVHDMIARAQDQGAKIAGRAGTNGELPDGGYYVVPTVLRDVTSEMDIAQEETFGPVITVLAADSVDHAVEIANSTRYGLAASVWGSDLVAARAVGERIDSGTVWVNEYGMAHVRDSPMEGWKYSGVGAQYGTAALDGLTRTKSFYTALDPDPARRPYGLLGAKWN</sequence>
<comment type="catalytic activity">
    <reaction evidence="4">
        <text>an aldehyde + NAD(+) + H2O = a carboxylate + NADH + 2 H(+)</text>
        <dbReference type="Rhea" id="RHEA:16185"/>
        <dbReference type="ChEBI" id="CHEBI:15377"/>
        <dbReference type="ChEBI" id="CHEBI:15378"/>
        <dbReference type="ChEBI" id="CHEBI:17478"/>
        <dbReference type="ChEBI" id="CHEBI:29067"/>
        <dbReference type="ChEBI" id="CHEBI:57540"/>
        <dbReference type="ChEBI" id="CHEBI:57945"/>
        <dbReference type="EC" id="1.2.1.3"/>
    </reaction>
</comment>
<dbReference type="OrthoDB" id="6882680at2"/>
<comment type="caution">
    <text evidence="8">The sequence shown here is derived from an EMBL/GenBank/DDBJ whole genome shotgun (WGS) entry which is preliminary data.</text>
</comment>
<dbReference type="AlphaFoldDB" id="A0A5N0UZX9"/>
<keyword evidence="9" id="KW-1185">Reference proteome</keyword>
<dbReference type="EMBL" id="VMNW02000042">
    <property type="protein sequence ID" value="KAA9157321.1"/>
    <property type="molecule type" value="Genomic_DNA"/>
</dbReference>
<evidence type="ECO:0000256" key="5">
    <source>
        <dbReference type="PROSITE-ProRule" id="PRU10007"/>
    </source>
</evidence>
<name>A0A5N0UZX9_9PSEU</name>
<dbReference type="GO" id="GO:0004029">
    <property type="term" value="F:aldehyde dehydrogenase (NAD+) activity"/>
    <property type="evidence" value="ECO:0007669"/>
    <property type="project" value="UniProtKB-EC"/>
</dbReference>
<accession>A0A5N0UZX9</accession>
<dbReference type="EC" id="1.2.1.3" evidence="3"/>
<dbReference type="InterPro" id="IPR016163">
    <property type="entry name" value="Ald_DH_C"/>
</dbReference>
<dbReference type="Pfam" id="PF00171">
    <property type="entry name" value="Aldedh"/>
    <property type="match status" value="1"/>
</dbReference>
<organism evidence="8 9">
    <name type="scientific">Amycolatopsis acidicola</name>
    <dbReference type="NCBI Taxonomy" id="2596893"/>
    <lineage>
        <taxon>Bacteria</taxon>
        <taxon>Bacillati</taxon>
        <taxon>Actinomycetota</taxon>
        <taxon>Actinomycetes</taxon>
        <taxon>Pseudonocardiales</taxon>
        <taxon>Pseudonocardiaceae</taxon>
        <taxon>Amycolatopsis</taxon>
    </lineage>
</organism>
<protein>
    <recommendedName>
        <fullName evidence="3">aldehyde dehydrogenase (NAD(+))</fullName>
        <ecNumber evidence="3">1.2.1.3</ecNumber>
    </recommendedName>
</protein>
<dbReference type="PANTHER" id="PTHR42804:SF1">
    <property type="entry name" value="ALDEHYDE DEHYDROGENASE-RELATED"/>
    <property type="match status" value="1"/>
</dbReference>
<evidence type="ECO:0000313" key="9">
    <source>
        <dbReference type="Proteomes" id="UP000319769"/>
    </source>
</evidence>
<dbReference type="FunFam" id="3.40.309.10:FF:000009">
    <property type="entry name" value="Aldehyde dehydrogenase A"/>
    <property type="match status" value="1"/>
</dbReference>
<evidence type="ECO:0000256" key="2">
    <source>
        <dbReference type="ARBA" id="ARBA00023002"/>
    </source>
</evidence>
<gene>
    <name evidence="8" type="ORF">FPZ12_025470</name>
</gene>
<dbReference type="Proteomes" id="UP000319769">
    <property type="component" value="Unassembled WGS sequence"/>
</dbReference>
<reference evidence="8" key="1">
    <citation type="submission" date="2019-09" db="EMBL/GenBank/DDBJ databases">
        <authorList>
            <person name="Teo W.F.A."/>
            <person name="Duangmal K."/>
        </authorList>
    </citation>
    <scope>NUCLEOTIDE SEQUENCE [LARGE SCALE GENOMIC DNA]</scope>
    <source>
        <strain evidence="8">K81G1</strain>
    </source>
</reference>
<feature type="domain" description="Aldehyde dehydrogenase" evidence="7">
    <location>
        <begin position="49"/>
        <end position="514"/>
    </location>
</feature>
<evidence type="ECO:0000259" key="7">
    <source>
        <dbReference type="Pfam" id="PF00171"/>
    </source>
</evidence>
<proteinExistence type="inferred from homology"/>
<evidence type="ECO:0000256" key="4">
    <source>
        <dbReference type="ARBA" id="ARBA00049194"/>
    </source>
</evidence>
<evidence type="ECO:0000256" key="1">
    <source>
        <dbReference type="ARBA" id="ARBA00009986"/>
    </source>
</evidence>
<keyword evidence="2 6" id="KW-0560">Oxidoreductase</keyword>
<dbReference type="InterPro" id="IPR016161">
    <property type="entry name" value="Ald_DH/histidinol_DH"/>
</dbReference>
<dbReference type="SUPFAM" id="SSF53720">
    <property type="entry name" value="ALDH-like"/>
    <property type="match status" value="1"/>
</dbReference>
<dbReference type="InterPro" id="IPR015590">
    <property type="entry name" value="Aldehyde_DH_dom"/>
</dbReference>
<feature type="active site" evidence="5">
    <location>
        <position position="288"/>
    </location>
</feature>
<dbReference type="Gene3D" id="3.40.309.10">
    <property type="entry name" value="Aldehyde Dehydrogenase, Chain A, domain 2"/>
    <property type="match status" value="1"/>
</dbReference>
<dbReference type="PROSITE" id="PS00687">
    <property type="entry name" value="ALDEHYDE_DEHYDR_GLU"/>
    <property type="match status" value="1"/>
</dbReference>
<dbReference type="Gene3D" id="3.40.605.10">
    <property type="entry name" value="Aldehyde Dehydrogenase, Chain A, domain 1"/>
    <property type="match status" value="1"/>
</dbReference>
<evidence type="ECO:0000313" key="8">
    <source>
        <dbReference type="EMBL" id="KAA9157321.1"/>
    </source>
</evidence>
<evidence type="ECO:0000256" key="3">
    <source>
        <dbReference type="ARBA" id="ARBA00024226"/>
    </source>
</evidence>
<dbReference type="InterPro" id="IPR029510">
    <property type="entry name" value="Ald_DH_CS_GLU"/>
</dbReference>